<dbReference type="SMART" id="SM00145">
    <property type="entry name" value="PI3Ka"/>
    <property type="match status" value="1"/>
</dbReference>
<dbReference type="Gene3D" id="3.30.1010.10">
    <property type="entry name" value="Phosphatidylinositol 3-kinase Catalytic Subunit, Chain A, domain 4"/>
    <property type="match status" value="1"/>
</dbReference>
<dbReference type="Gene3D" id="1.10.1070.11">
    <property type="entry name" value="Phosphatidylinositol 3-/4-kinase, catalytic domain"/>
    <property type="match status" value="1"/>
</dbReference>
<dbReference type="AlphaFoldDB" id="A0A158Q3S6"/>
<dbReference type="InterPro" id="IPR015433">
    <property type="entry name" value="PI3/4_kinase"/>
</dbReference>
<dbReference type="GO" id="GO:0048015">
    <property type="term" value="P:phosphatidylinositol-mediated signaling"/>
    <property type="evidence" value="ECO:0007669"/>
    <property type="project" value="TreeGrafter"/>
</dbReference>
<dbReference type="InterPro" id="IPR045495">
    <property type="entry name" value="PI4K_N"/>
</dbReference>
<keyword evidence="3" id="KW-0808">Transferase</keyword>
<dbReference type="GO" id="GO:0004430">
    <property type="term" value="F:1-phosphatidylinositol 4-kinase activity"/>
    <property type="evidence" value="ECO:0007669"/>
    <property type="project" value="UniProtKB-EC"/>
</dbReference>
<evidence type="ECO:0000256" key="1">
    <source>
        <dbReference type="ARBA" id="ARBA00006209"/>
    </source>
</evidence>
<dbReference type="OrthoDB" id="10264149at2759"/>
<dbReference type="GO" id="GO:0005737">
    <property type="term" value="C:cytoplasm"/>
    <property type="evidence" value="ECO:0007669"/>
    <property type="project" value="TreeGrafter"/>
</dbReference>
<evidence type="ECO:0000256" key="4">
    <source>
        <dbReference type="ARBA" id="ARBA00022777"/>
    </source>
</evidence>
<evidence type="ECO:0000313" key="7">
    <source>
        <dbReference type="EMBL" id="VDN57265.1"/>
    </source>
</evidence>
<reference evidence="7 9" key="2">
    <citation type="submission" date="2018-11" db="EMBL/GenBank/DDBJ databases">
        <authorList>
            <consortium name="Pathogen Informatics"/>
        </authorList>
    </citation>
    <scope>NUCLEOTIDE SEQUENCE [LARGE SCALE GENOMIC DNA]</scope>
</reference>
<dbReference type="CDD" id="cd05167">
    <property type="entry name" value="PI4Kc_III_alpha"/>
    <property type="match status" value="1"/>
</dbReference>
<evidence type="ECO:0000313" key="10">
    <source>
        <dbReference type="WBParaSite" id="DME_0000307901-mRNA-1"/>
    </source>
</evidence>
<dbReference type="Pfam" id="PF00613">
    <property type="entry name" value="PI3Ka"/>
    <property type="match status" value="1"/>
</dbReference>
<dbReference type="PROSITE" id="PS00915">
    <property type="entry name" value="PI3_4_KINASE_1"/>
    <property type="match status" value="1"/>
</dbReference>
<evidence type="ECO:0000313" key="8">
    <source>
        <dbReference type="Proteomes" id="UP000038040"/>
    </source>
</evidence>
<dbReference type="PROSITE" id="PS50290">
    <property type="entry name" value="PI3_4_KINASE_3"/>
    <property type="match status" value="1"/>
</dbReference>
<dbReference type="EC" id="2.7.1.67" evidence="2"/>
<dbReference type="PROSITE" id="PS00916">
    <property type="entry name" value="PI3_4_KINASE_2"/>
    <property type="match status" value="1"/>
</dbReference>
<dbReference type="Pfam" id="PF19274">
    <property type="entry name" value="PI4K_N"/>
    <property type="match status" value="3"/>
</dbReference>
<dbReference type="PANTHER" id="PTHR10048">
    <property type="entry name" value="PHOSPHATIDYLINOSITOL KINASE"/>
    <property type="match status" value="1"/>
</dbReference>
<dbReference type="InterPro" id="IPR001263">
    <property type="entry name" value="PI3K_accessory_dom"/>
</dbReference>
<dbReference type="InterPro" id="IPR011009">
    <property type="entry name" value="Kinase-like_dom_sf"/>
</dbReference>
<dbReference type="EMBL" id="UYYG01001159">
    <property type="protein sequence ID" value="VDN57265.1"/>
    <property type="molecule type" value="Genomic_DNA"/>
</dbReference>
<feature type="domain" description="PI3K/PI4K catalytic" evidence="5">
    <location>
        <begin position="1744"/>
        <end position="2016"/>
    </location>
</feature>
<dbReference type="InterPro" id="IPR018936">
    <property type="entry name" value="PI3/4_kinase_CS"/>
</dbReference>
<keyword evidence="9" id="KW-1185">Reference proteome</keyword>
<keyword evidence="4" id="KW-0418">Kinase</keyword>
<dbReference type="Proteomes" id="UP000038040">
    <property type="component" value="Unplaced"/>
</dbReference>
<dbReference type="InterPro" id="IPR016024">
    <property type="entry name" value="ARM-type_fold"/>
</dbReference>
<organism evidence="8 10">
    <name type="scientific">Dracunculus medinensis</name>
    <name type="common">Guinea worm</name>
    <dbReference type="NCBI Taxonomy" id="318479"/>
    <lineage>
        <taxon>Eukaryota</taxon>
        <taxon>Metazoa</taxon>
        <taxon>Ecdysozoa</taxon>
        <taxon>Nematoda</taxon>
        <taxon>Chromadorea</taxon>
        <taxon>Rhabditida</taxon>
        <taxon>Spirurina</taxon>
        <taxon>Dracunculoidea</taxon>
        <taxon>Dracunculidae</taxon>
        <taxon>Dracunculus</taxon>
    </lineage>
</organism>
<evidence type="ECO:0000256" key="2">
    <source>
        <dbReference type="ARBA" id="ARBA00012169"/>
    </source>
</evidence>
<dbReference type="GO" id="GO:0046854">
    <property type="term" value="P:phosphatidylinositol phosphate biosynthetic process"/>
    <property type="evidence" value="ECO:0007669"/>
    <property type="project" value="InterPro"/>
</dbReference>
<dbReference type="FunFam" id="1.10.1070.11:FF:000005">
    <property type="entry name" value="Phosphatidylinositol 4-kinase, catalytic, alpha"/>
    <property type="match status" value="1"/>
</dbReference>
<dbReference type="InterPro" id="IPR036940">
    <property type="entry name" value="PI3/4_kinase_cat_sf"/>
</dbReference>
<dbReference type="SMART" id="SM00146">
    <property type="entry name" value="PI3Kc"/>
    <property type="match status" value="1"/>
</dbReference>
<dbReference type="PROSITE" id="PS51545">
    <property type="entry name" value="PIK_HELICAL"/>
    <property type="match status" value="1"/>
</dbReference>
<dbReference type="Gene3D" id="1.25.40.70">
    <property type="entry name" value="Phosphatidylinositol 3-kinase, accessory domain (PIK)"/>
    <property type="match status" value="1"/>
</dbReference>
<dbReference type="Proteomes" id="UP000274756">
    <property type="component" value="Unassembled WGS sequence"/>
</dbReference>
<dbReference type="SUPFAM" id="SSF56112">
    <property type="entry name" value="Protein kinase-like (PK-like)"/>
    <property type="match status" value="1"/>
</dbReference>
<reference evidence="10" key="1">
    <citation type="submission" date="2016-04" db="UniProtKB">
        <authorList>
            <consortium name="WormBaseParasite"/>
        </authorList>
    </citation>
    <scope>IDENTIFICATION</scope>
</reference>
<accession>A0A158Q3S6</accession>
<dbReference type="SUPFAM" id="SSF48371">
    <property type="entry name" value="ARM repeat"/>
    <property type="match status" value="2"/>
</dbReference>
<name>A0A158Q3S6_DRAME</name>
<feature type="domain" description="PIK helical" evidence="6">
    <location>
        <begin position="1473"/>
        <end position="1654"/>
    </location>
</feature>
<dbReference type="FunFam" id="3.30.1010.10:FF:000009">
    <property type="entry name" value="Phosphatidylinositol 4-kinase, catalytic, alpha"/>
    <property type="match status" value="1"/>
</dbReference>
<evidence type="ECO:0000256" key="3">
    <source>
        <dbReference type="ARBA" id="ARBA00022679"/>
    </source>
</evidence>
<dbReference type="Pfam" id="PF00454">
    <property type="entry name" value="PI3_PI4_kinase"/>
    <property type="match status" value="1"/>
</dbReference>
<dbReference type="STRING" id="318479.A0A158Q3S6"/>
<protein>
    <recommendedName>
        <fullName evidence="2">1-phosphatidylinositol 4-kinase</fullName>
        <ecNumber evidence="2">2.7.1.67</ecNumber>
    </recommendedName>
</protein>
<dbReference type="GO" id="GO:0005886">
    <property type="term" value="C:plasma membrane"/>
    <property type="evidence" value="ECO:0007669"/>
    <property type="project" value="TreeGrafter"/>
</dbReference>
<dbReference type="WBParaSite" id="DME_0000307901-mRNA-1">
    <property type="protein sequence ID" value="DME_0000307901-mRNA-1"/>
    <property type="gene ID" value="DME_0000307901"/>
</dbReference>
<comment type="similarity">
    <text evidence="1">Belongs to the PI3/PI4-kinase family. Type III PI4K subfamily.</text>
</comment>
<dbReference type="InterPro" id="IPR042236">
    <property type="entry name" value="PI3K_accessory_sf"/>
</dbReference>
<dbReference type="PANTHER" id="PTHR10048:SF15">
    <property type="entry name" value="PHOSPHATIDYLINOSITOL 4-KINASE ALPHA"/>
    <property type="match status" value="1"/>
</dbReference>
<evidence type="ECO:0000313" key="9">
    <source>
        <dbReference type="Proteomes" id="UP000274756"/>
    </source>
</evidence>
<evidence type="ECO:0000259" key="5">
    <source>
        <dbReference type="PROSITE" id="PS50290"/>
    </source>
</evidence>
<dbReference type="InterPro" id="IPR000403">
    <property type="entry name" value="PI3/4_kinase_cat_dom"/>
</dbReference>
<gene>
    <name evidence="7" type="ORF">DME_LOCUS7238</name>
</gene>
<evidence type="ECO:0000259" key="6">
    <source>
        <dbReference type="PROSITE" id="PS51545"/>
    </source>
</evidence>
<sequence>MNGCDDFTFQNLQCSAICLAKLGEVSLEKVKKSLLNDIQIAEKGILNHNIRSRLLAVGIYLIYSDGKYIDELLPFLVQSLLVLPKMKWVDDGILNLRDKIPIQEQFSFCFNTVLCDIAAHFPDRRDTVIAAQLNLLVYTTSAISDICQEEKPTIQVKANLMKLICFVIGLVRCFGRFSDDKCHPLISMIFPIPFKINETDMTELCDSTSVRRLNSLQLTTDSGNWFLSESKMGNNDHMKYQYMYSKLGSSFVISSDFRDWKLKIKCGELDALFDTIQVLLRSSMLASMDVHATDVFMSGSVKRFPYKTISECLSFVCLTMLRDSVAAYDILDPNRSLREKFAKEIKVFVTEILKRSQGELYSHKKIDDEKAQGGKEFVVNKTKLLVLAGSACLQLIVWAALDEMDAEILSHIISESLWMSRGYRYILASLPLLVMALEAFGSMAEKFPMMATTSTIPTLTRFLLEPSNILVKLADDQLNAEKRFAIVDDEHDDSNPVRRRHGLENLRRAAINSLCRSSILVPENAILTLAGIGTALVDVENVPQLVFNVFRQRTSYPSLSLDALIISSLANLWIAGAREIYDSIWLLFTKITIESSNRAYSSDSVDRSEQRYAHLSLAVDTALAKMAENTTDENDKQTLLFRLLELFVQLGLESKKVGEKVTKAVIKLSTGAGNLGVLIPKIASLLHRMQPITCPSPKLRNLFRDFWFHCTILGFDVAYSGLWPEDWYEAACVIATKSPVLTPQESLRAELVANAAIKNDAVTLNELHEIRNTVVGEIQPSVDVVAFINKMEFAHCIYLLSVFRMEKMRVCHSTEQDAVHSIFKYLEDRSIRKDKSGMWSCLLAATTVIFSEYLSAAKNIRMSGLLEQHLEYHVQYLLVMFNHTLKEIRRCADACLSKLIGHFPQLLWNGNVLITALQLLEALSHNLETDPDCKITILNIPKLHWSIRLQDSFDQRKIVVRDFSMRCEQILQQAMKWAPGSTRSHLVQHIASAYCAGSTSLQLTIETLRKGVDGEIDPGASLYLSSLHLRSLSLGQVNGMLSLKKSINPVNAEEELIDELELTLKCACKEKDEGAITDAVMKLSALFIILTDTNFRLLHVIVFIPLLSFTATTMRLCVMCWNWILVVRENIHLCFLREMASCWNAVLRKNFGLFKPEGTVISPLSVHHVQRSKAPMVDVHSIWVDFLCERVDIAKFSSREQLDILEIMFIQSLPLTVGRTCLHVNDSSSEIFGLSNLLDNAMITRNIQAVGVRFRLLNSALSMVQGDSFPGSSSQNLLRQRIYATCLDYFTIAPQIPTQETLQLKQDVKQLILFWNTLFSDVKYIKKSVTSAIDTDSQFASLYQTITDNYKPSTTYNTVNKADAQTWHALTHATSNWVTMVSSQNKIATLPKDFWTNESRPRDPSIEVDRQFRFFNKRRNLILLFIVCFDADEIERLSVWLNPLGEAMEEGEAVIDQWRRTTFSDPRTEQKRMKENIKLAWEICPDLAVHMPARFRAYVNCQSEVHDLIIRSPEVVSHIPEALPLLLADGIILEEKTEDLKSLNHILTWATCSPVVALSLVSARQYPIHPITVQYAVRTLRLYPPDVLLLYIPQLVQAIRYDGMGYVAELIIWLAGHSQLLAHQLLWNMQANLYRDEESKEKDIISQLEGAARSFFEKEFDLFKRITDISGKIKPYPKGEARKAACLKAVADVRLDSITYLPSNPEAIILDIDHSSATPMQSAAKAPFLVRFKVRQCGVQELERIGLAAYQKGNSRNDFDLRTLARSDDTNVCWQAAIFKVGDDVRQDMLALQLMRLMKNIFDAIGLDVRLFPYRVVATSPGCGIIECVPNSKSRDQLGRQTDFGLYEYFLTKYGDESTETLQSARRNFVRSMAAYSVFSFLLQIKDRHNGNIMIDTKGHIVHIDFGFMFESSPGGNLGFEPDFKLSQEMVGIMGGKMEAPPFRLFASLCVQAYLAIRPYQKEFIALVSLMLDTRLPCFRGKTIQQFRERFAPTASDREAAKYMMQIIRSCFLNVRSKMYDQLQYIQNEIPY</sequence>
<proteinExistence type="inferred from homology"/>